<sequence>MIKPLQIFMEYKVKEEEVEAYERDMKEILAILPEYEAKNIQWYVADDQPYLYVEMYEVPTTSHYQVLRKIRRQEEHKIFGKIVPYINGGAEKIHCWAFQRKE</sequence>
<dbReference type="Proteomes" id="UP000193006">
    <property type="component" value="Chromosome"/>
</dbReference>
<evidence type="ECO:0000256" key="1">
    <source>
        <dbReference type="SAM" id="Coils"/>
    </source>
</evidence>
<feature type="coiled-coil region" evidence="1">
    <location>
        <begin position="11"/>
        <end position="38"/>
    </location>
</feature>
<gene>
    <name evidence="2" type="ORF">BkAM31D_03610</name>
</gene>
<evidence type="ECO:0000313" key="3">
    <source>
        <dbReference type="Proteomes" id="UP000193006"/>
    </source>
</evidence>
<organism evidence="2 3">
    <name type="scientific">Halalkalibacter krulwichiae</name>
    <dbReference type="NCBI Taxonomy" id="199441"/>
    <lineage>
        <taxon>Bacteria</taxon>
        <taxon>Bacillati</taxon>
        <taxon>Bacillota</taxon>
        <taxon>Bacilli</taxon>
        <taxon>Bacillales</taxon>
        <taxon>Bacillaceae</taxon>
        <taxon>Halalkalibacter</taxon>
    </lineage>
</organism>
<dbReference type="STRING" id="199441.BkAM31D_03610"/>
<protein>
    <submittedName>
        <fullName evidence="2">Uncharacterized protein</fullName>
    </submittedName>
</protein>
<dbReference type="KEGG" id="bkw:BkAM31D_03610"/>
<keyword evidence="1" id="KW-0175">Coiled coil</keyword>
<reference evidence="2 3" key="1">
    <citation type="submission" date="2017-04" db="EMBL/GenBank/DDBJ databases">
        <title>Bacillus krulwichiae AM31D Genome sequencing and assembly.</title>
        <authorList>
            <person name="Krulwich T.A."/>
            <person name="Anastor L."/>
            <person name="Ehrlich R."/>
            <person name="Ehrlich G.D."/>
            <person name="Janto B."/>
        </authorList>
    </citation>
    <scope>NUCLEOTIDE SEQUENCE [LARGE SCALE GENOMIC DNA]</scope>
    <source>
        <strain evidence="2 3">AM31D</strain>
    </source>
</reference>
<proteinExistence type="predicted"/>
<dbReference type="AlphaFoldDB" id="A0A1X9MF02"/>
<accession>A0A1X9MF02</accession>
<dbReference type="EMBL" id="CP020814">
    <property type="protein sequence ID" value="ARK29022.1"/>
    <property type="molecule type" value="Genomic_DNA"/>
</dbReference>
<name>A0A1X9MF02_9BACI</name>
<keyword evidence="3" id="KW-1185">Reference proteome</keyword>
<dbReference type="RefSeq" id="WP_066157684.1">
    <property type="nucleotide sequence ID" value="NZ_CP020814.1"/>
</dbReference>
<evidence type="ECO:0000313" key="2">
    <source>
        <dbReference type="EMBL" id="ARK29022.1"/>
    </source>
</evidence>